<evidence type="ECO:0000313" key="2">
    <source>
        <dbReference type="Proteomes" id="UP000323521"/>
    </source>
</evidence>
<keyword evidence="2" id="KW-1185">Reference proteome</keyword>
<dbReference type="EMBL" id="CP017634">
    <property type="protein sequence ID" value="ATW25275.1"/>
    <property type="molecule type" value="Genomic_DNA"/>
</dbReference>
<dbReference type="KEGG" id="fwa:DCMF_11305"/>
<organism evidence="1 2">
    <name type="scientific">Formimonas warabiya</name>
    <dbReference type="NCBI Taxonomy" id="1761012"/>
    <lineage>
        <taxon>Bacteria</taxon>
        <taxon>Bacillati</taxon>
        <taxon>Bacillota</taxon>
        <taxon>Clostridia</taxon>
        <taxon>Eubacteriales</taxon>
        <taxon>Peptococcaceae</taxon>
        <taxon>Candidatus Formimonas</taxon>
    </lineage>
</organism>
<reference evidence="1 2" key="1">
    <citation type="submission" date="2016-10" db="EMBL/GenBank/DDBJ databases">
        <title>Complete Genome Sequence of Peptococcaceae strain DCMF.</title>
        <authorList>
            <person name="Edwards R.J."/>
            <person name="Holland S.I."/>
            <person name="Deshpande N.P."/>
            <person name="Wong Y.K."/>
            <person name="Ertan H."/>
            <person name="Manefield M."/>
            <person name="Russell T.L."/>
            <person name="Lee M.J."/>
        </authorList>
    </citation>
    <scope>NUCLEOTIDE SEQUENCE [LARGE SCALE GENOMIC DNA]</scope>
    <source>
        <strain evidence="1 2">DCMF</strain>
    </source>
</reference>
<evidence type="ECO:0000313" key="1">
    <source>
        <dbReference type="EMBL" id="ATW25275.1"/>
    </source>
</evidence>
<dbReference type="Proteomes" id="UP000323521">
    <property type="component" value="Chromosome"/>
</dbReference>
<proteinExistence type="predicted"/>
<dbReference type="RefSeq" id="WP_214659278.1">
    <property type="nucleotide sequence ID" value="NZ_CP017634.1"/>
</dbReference>
<name>A0A3G1KSX5_FORW1</name>
<gene>
    <name evidence="1" type="ORF">DCMF_11305</name>
</gene>
<accession>A0A3G1KSX5</accession>
<protein>
    <submittedName>
        <fullName evidence="1">Uncharacterized protein</fullName>
    </submittedName>
</protein>
<dbReference type="AlphaFoldDB" id="A0A3G1KSX5"/>
<sequence length="191" mass="22702">MQRGDYFIHPDNFEIEMEDIMNIVKEIEVILEETKISGEYWEKGIPSSIMRMDIELNRVIENYANLSKEDKKLVGNDISTDIAWSLLYFAINMATYSLRFSEQRYFTNGLFALGMILRVLDQREILLVMPLFYDVSKKNKLSFQKILDQNNDFADFVNKFLSRREEDKTLECMGYILTKDENNNPLYKRTW</sequence>